<dbReference type="PaxDb" id="79929-MTBMA_c07740"/>
<gene>
    <name evidence="1" type="ordered locus">MTBMA_c07740</name>
</gene>
<dbReference type="Proteomes" id="UP000000345">
    <property type="component" value="Chromosome"/>
</dbReference>
<reference evidence="1 2" key="2">
    <citation type="journal article" date="2010" name="J. Bacteriol.">
        <title>Complete genome sequence of Methanothermobacter marburgensis, a methanoarchaeon model organism.</title>
        <authorList>
            <person name="Liesegang H."/>
            <person name="Kaster A.K."/>
            <person name="Wiezer A."/>
            <person name="Goenrich M."/>
            <person name="Wollherr A."/>
            <person name="Seedorf H."/>
            <person name="Gottschalk G."/>
            <person name="Thauer R.K."/>
        </authorList>
    </citation>
    <scope>NUCLEOTIDE SEQUENCE [LARGE SCALE GENOMIC DNA]</scope>
    <source>
        <strain evidence="2">ATCC BAA-927 / DSM 2133 / JCM 14651 / NBRC 100331 / OCM 82 / Marburg</strain>
    </source>
</reference>
<dbReference type="HOGENOM" id="CLU_168252_0_0_2"/>
<dbReference type="RefSeq" id="WP_013295593.1">
    <property type="nucleotide sequence ID" value="NC_014408.1"/>
</dbReference>
<dbReference type="PATRIC" id="fig|79929.8.peg.757"/>
<name>D9PVX1_METTM</name>
<dbReference type="STRING" id="79929.MTBMA_c07740"/>
<organism evidence="1 2">
    <name type="scientific">Methanothermobacter marburgensis (strain ATCC BAA-927 / DSM 2133 / JCM 14651 / NBRC 100331 / OCM 82 / Marburg)</name>
    <name type="common">Methanobacterium thermoautotrophicum</name>
    <dbReference type="NCBI Taxonomy" id="79929"/>
    <lineage>
        <taxon>Archaea</taxon>
        <taxon>Methanobacteriati</taxon>
        <taxon>Methanobacteriota</taxon>
        <taxon>Methanomada group</taxon>
        <taxon>Methanobacteria</taxon>
        <taxon>Methanobacteriales</taxon>
        <taxon>Methanobacteriaceae</taxon>
        <taxon>Methanothermobacter</taxon>
    </lineage>
</organism>
<dbReference type="GeneID" id="77399552"/>
<evidence type="ECO:0000313" key="1">
    <source>
        <dbReference type="EMBL" id="ADL58369.1"/>
    </source>
</evidence>
<dbReference type="KEGG" id="mmg:MTBMA_c07740"/>
<sequence>MKKARELNFKPIINMTRDEVIRELQRAKVYIDFGNHPGKDRIPREAAILGCCAIVGKRGSASGPDVPIPDEFKFDTGKDMGGVIKKILDCLENFEENHESSTIIED</sequence>
<proteinExistence type="predicted"/>
<evidence type="ECO:0000313" key="2">
    <source>
        <dbReference type="Proteomes" id="UP000000345"/>
    </source>
</evidence>
<accession>D9PVX1</accession>
<keyword evidence="2" id="KW-1185">Reference proteome</keyword>
<dbReference type="OrthoDB" id="372058at2157"/>
<reference key="1">
    <citation type="submission" date="2009-08" db="EMBL/GenBank/DDBJ databases">
        <title>The genome sequence of Methanothermobacter marburgensis.</title>
        <authorList>
            <person name="Kaster A."/>
            <person name="Seedorf H."/>
            <person name="Goenrich M."/>
            <person name="Wiezer A."/>
            <person name="Liesegang H."/>
            <person name="Thauer R."/>
            <person name="Gottschalk G."/>
        </authorList>
    </citation>
    <scope>NUCLEOTIDE SEQUENCE</scope>
    <source>
        <strain>Marburg</strain>
    </source>
</reference>
<protein>
    <submittedName>
        <fullName evidence="1">Uncharacterized protein</fullName>
    </submittedName>
</protein>
<dbReference type="AlphaFoldDB" id="D9PVX1"/>
<dbReference type="EMBL" id="CP001710">
    <property type="protein sequence ID" value="ADL58369.1"/>
    <property type="molecule type" value="Genomic_DNA"/>
</dbReference>